<protein>
    <submittedName>
        <fullName evidence="1">Uncharacterized protein</fullName>
    </submittedName>
</protein>
<keyword evidence="2" id="KW-1185">Reference proteome</keyword>
<dbReference type="Proteomes" id="UP001244341">
    <property type="component" value="Chromosome 9b"/>
</dbReference>
<accession>A0ABY8UCY9</accession>
<evidence type="ECO:0000313" key="2">
    <source>
        <dbReference type="Proteomes" id="UP001244341"/>
    </source>
</evidence>
<name>A0ABY8UCY9_TETOB</name>
<sequence>MAAAPDGRASCVADAYDGLLVEVCEVVCNEAVLELSVDMPLHEAALQQAAAAGGAAAWSPADLEPWQNIRAAFDRICNKLVSLCQAQRGSILMLNTLVNHVDLSQPLLPEPNLEDHIRCVRQMGLSTKQKQQIADGYAVFSQLLQPVLLGMRQLQLQQPGDSVERSDSTHQSSNAAAAFGANCSSAHSMAAAVAACSSSSALLSTEGCKMHREVLHQQEQRAAQLKQLMQKDVLIKLAFVAHMMGRCTHTQLARLYVLMYPRQPAIAAIGRAVKAILKEDGAQLAGRPGAGQ</sequence>
<organism evidence="1 2">
    <name type="scientific">Tetradesmus obliquus</name>
    <name type="common">Green alga</name>
    <name type="synonym">Acutodesmus obliquus</name>
    <dbReference type="NCBI Taxonomy" id="3088"/>
    <lineage>
        <taxon>Eukaryota</taxon>
        <taxon>Viridiplantae</taxon>
        <taxon>Chlorophyta</taxon>
        <taxon>core chlorophytes</taxon>
        <taxon>Chlorophyceae</taxon>
        <taxon>CS clade</taxon>
        <taxon>Sphaeropleales</taxon>
        <taxon>Scenedesmaceae</taxon>
        <taxon>Tetradesmus</taxon>
    </lineage>
</organism>
<gene>
    <name evidence="1" type="ORF">OEZ85_009445</name>
</gene>
<dbReference type="EMBL" id="CP126216">
    <property type="protein sequence ID" value="WIA17956.1"/>
    <property type="molecule type" value="Genomic_DNA"/>
</dbReference>
<reference evidence="1 2" key="1">
    <citation type="submission" date="2023-05" db="EMBL/GenBank/DDBJ databases">
        <title>A 100% complete, gapless, phased diploid assembly of the Scenedesmus obliquus UTEX 3031 genome.</title>
        <authorList>
            <person name="Biondi T.C."/>
            <person name="Hanschen E.R."/>
            <person name="Kwon T."/>
            <person name="Eng W."/>
            <person name="Kruse C.P.S."/>
            <person name="Koehler S.I."/>
            <person name="Kunde Y."/>
            <person name="Gleasner C.D."/>
            <person name="You Mak K.T."/>
            <person name="Polle J."/>
            <person name="Hovde B.T."/>
            <person name="Starkenburg S.R."/>
        </authorList>
    </citation>
    <scope>NUCLEOTIDE SEQUENCE [LARGE SCALE GENOMIC DNA]</scope>
    <source>
        <strain evidence="1 2">DOE0152z</strain>
    </source>
</reference>
<proteinExistence type="predicted"/>
<evidence type="ECO:0000313" key="1">
    <source>
        <dbReference type="EMBL" id="WIA17956.1"/>
    </source>
</evidence>